<dbReference type="EMBL" id="CP058998">
    <property type="protein sequence ID" value="QLJ53210.1"/>
    <property type="molecule type" value="Genomic_DNA"/>
</dbReference>
<dbReference type="InterPro" id="IPR004095">
    <property type="entry name" value="TGS"/>
</dbReference>
<dbReference type="GO" id="GO:0003924">
    <property type="term" value="F:GTPase activity"/>
    <property type="evidence" value="ECO:0007669"/>
    <property type="project" value="InterPro"/>
</dbReference>
<evidence type="ECO:0000313" key="4">
    <source>
        <dbReference type="Proteomes" id="UP000510821"/>
    </source>
</evidence>
<dbReference type="InterPro" id="IPR012675">
    <property type="entry name" value="Beta-grasp_dom_sf"/>
</dbReference>
<dbReference type="InterPro" id="IPR006073">
    <property type="entry name" value="GTP-bd"/>
</dbReference>
<reference evidence="4" key="1">
    <citation type="submission" date="2020-07" db="EMBL/GenBank/DDBJ databases">
        <title>Metabolic diversity and evolutionary history of the archaeal phylum ###Micrarchaeota### uncovered from a freshwater lake metagenome.</title>
        <authorList>
            <person name="Kadnikov V.V."/>
            <person name="Savvichev A.S."/>
            <person name="Mardanov A.V."/>
            <person name="Beletsky A.V."/>
            <person name="Chupakov A.V."/>
            <person name="Kokryatskaya N.M."/>
            <person name="Pimenov N.V."/>
            <person name="Ravin N.V."/>
        </authorList>
    </citation>
    <scope>NUCLEOTIDE SEQUENCE [LARGE SCALE GENOMIC DNA]</scope>
</reference>
<dbReference type="Pfam" id="PF02824">
    <property type="entry name" value="TGS"/>
    <property type="match status" value="1"/>
</dbReference>
<dbReference type="InterPro" id="IPR027417">
    <property type="entry name" value="P-loop_NTPase"/>
</dbReference>
<dbReference type="InterPro" id="IPR012676">
    <property type="entry name" value="TGS-like"/>
</dbReference>
<dbReference type="Pfam" id="PF01926">
    <property type="entry name" value="MMR_HSR1"/>
    <property type="match status" value="1"/>
</dbReference>
<dbReference type="AlphaFoldDB" id="A0A7D5XK39"/>
<dbReference type="SUPFAM" id="SSF81271">
    <property type="entry name" value="TGS-like"/>
    <property type="match status" value="1"/>
</dbReference>
<evidence type="ECO:0000313" key="3">
    <source>
        <dbReference type="EMBL" id="QLJ53210.1"/>
    </source>
</evidence>
<dbReference type="Proteomes" id="UP000510821">
    <property type="component" value="Chromosome"/>
</dbReference>
<dbReference type="Gene3D" id="3.10.20.30">
    <property type="match status" value="1"/>
</dbReference>
<dbReference type="PANTHER" id="PTHR43127">
    <property type="entry name" value="DEVELOPMENTALLY-REGULATED GTP-BINDING PROTEIN 2"/>
    <property type="match status" value="1"/>
</dbReference>
<feature type="domain" description="G" evidence="1">
    <location>
        <begin position="60"/>
        <end position="165"/>
    </location>
</feature>
<gene>
    <name evidence="3" type="ORF">Sv326_1035</name>
</gene>
<dbReference type="InterPro" id="IPR045001">
    <property type="entry name" value="DRG"/>
</dbReference>
<dbReference type="GO" id="GO:0005525">
    <property type="term" value="F:GTP binding"/>
    <property type="evidence" value="ECO:0007669"/>
    <property type="project" value="InterPro"/>
</dbReference>
<evidence type="ECO:0000259" key="1">
    <source>
        <dbReference type="Pfam" id="PF01926"/>
    </source>
</evidence>
<dbReference type="Gene3D" id="3.40.50.300">
    <property type="entry name" value="P-loop containing nucleotide triphosphate hydrolases"/>
    <property type="match status" value="1"/>
</dbReference>
<protein>
    <submittedName>
        <fullName evidence="3">GTP-binding protein RBG1</fullName>
    </submittedName>
</protein>
<dbReference type="KEGG" id="flt:Sv326_1035"/>
<proteinExistence type="predicted"/>
<organism evidence="3 4">
    <name type="scientific">Fermentimicrarchaeum limneticum</name>
    <dbReference type="NCBI Taxonomy" id="2795018"/>
    <lineage>
        <taxon>Archaea</taxon>
        <taxon>Candidatus Micrarchaeota</taxon>
        <taxon>Candidatus Fermentimicrarchaeales</taxon>
        <taxon>Candidatus Fermentimicrarchaeaceae</taxon>
        <taxon>Candidatus Fermentimicrarchaeum</taxon>
    </lineage>
</organism>
<dbReference type="PRINTS" id="PR00326">
    <property type="entry name" value="GTP1OBG"/>
</dbReference>
<name>A0A7D5XK39_FERL1</name>
<feature type="domain" description="TGS" evidence="2">
    <location>
        <begin position="198"/>
        <end position="267"/>
    </location>
</feature>
<sequence length="270" mass="29811">MGVEEKIKAIEDEMARTQYHKGTEHHFGKLKAKLARLKKIVGQHRKGGARFSVRKGGDATVILIGAAYAGKSSIFNRLTGAHSKVGDHPFTTQRIIPGIMDYKGVQIQVLDTPALELAEGEILSFASMADLVVIVCEAPKRNLDRMLEGVRRVKVKEEPLVIINKSDVGWGGGFCVSALSGEGIGELKEQIYRRLRLVRVYLKPRGGEADRNRPLVVREGSTVRDVWEKLRLRGEMGFAMVWGDSAKFPGQKVGAEHVLKDCDVITIAVK</sequence>
<dbReference type="SUPFAM" id="SSF52540">
    <property type="entry name" value="P-loop containing nucleoside triphosphate hydrolases"/>
    <property type="match status" value="1"/>
</dbReference>
<accession>A0A7D5XK39</accession>
<evidence type="ECO:0000259" key="2">
    <source>
        <dbReference type="Pfam" id="PF02824"/>
    </source>
</evidence>